<dbReference type="InterPro" id="IPR043128">
    <property type="entry name" value="Rev_trsase/Diguanyl_cyclase"/>
</dbReference>
<organism evidence="3 4">
    <name type="scientific">Mitsuokella jalaludinii</name>
    <dbReference type="NCBI Taxonomy" id="187979"/>
    <lineage>
        <taxon>Bacteria</taxon>
        <taxon>Bacillati</taxon>
        <taxon>Bacillota</taxon>
        <taxon>Negativicutes</taxon>
        <taxon>Selenomonadales</taxon>
        <taxon>Selenomonadaceae</taxon>
        <taxon>Mitsuokella</taxon>
    </lineage>
</organism>
<evidence type="ECO:0000256" key="1">
    <source>
        <dbReference type="SAM" id="Phobius"/>
    </source>
</evidence>
<dbReference type="GO" id="GO:0071111">
    <property type="term" value="F:cyclic-guanylate-specific phosphodiesterase activity"/>
    <property type="evidence" value="ECO:0007669"/>
    <property type="project" value="InterPro"/>
</dbReference>
<dbReference type="InterPro" id="IPR000160">
    <property type="entry name" value="GGDEF_dom"/>
</dbReference>
<dbReference type="RefSeq" id="WP_055161877.1">
    <property type="nucleotide sequence ID" value="NZ_CABIWZ010000009.1"/>
</dbReference>
<dbReference type="OrthoDB" id="9805474at2"/>
<dbReference type="PANTHER" id="PTHR33121:SF70">
    <property type="entry name" value="SIGNALING PROTEIN YKOW"/>
    <property type="match status" value="1"/>
</dbReference>
<dbReference type="InterPro" id="IPR050706">
    <property type="entry name" value="Cyclic-di-GMP_PDE-like"/>
</dbReference>
<dbReference type="Pfam" id="PF00990">
    <property type="entry name" value="GGDEF"/>
    <property type="match status" value="1"/>
</dbReference>
<feature type="domain" description="EAL" evidence="2">
    <location>
        <begin position="631"/>
        <end position="887"/>
    </location>
</feature>
<dbReference type="SUPFAM" id="SSF53850">
    <property type="entry name" value="Periplasmic binding protein-like II"/>
    <property type="match status" value="2"/>
</dbReference>
<dbReference type="STRING" id="187979.ERS852385_01464"/>
<dbReference type="Gene3D" id="3.20.20.450">
    <property type="entry name" value="EAL domain"/>
    <property type="match status" value="1"/>
</dbReference>
<keyword evidence="1" id="KW-0472">Membrane</keyword>
<dbReference type="EMBL" id="CYYU01000009">
    <property type="protein sequence ID" value="CUN82912.1"/>
    <property type="molecule type" value="Genomic_DNA"/>
</dbReference>
<keyword evidence="1" id="KW-0812">Transmembrane</keyword>
<dbReference type="SMART" id="SM00062">
    <property type="entry name" value="PBPb"/>
    <property type="match status" value="1"/>
</dbReference>
<dbReference type="AlphaFoldDB" id="A0A174A2K7"/>
<keyword evidence="1" id="KW-1133">Transmembrane helix</keyword>
<dbReference type="Pfam" id="PF00497">
    <property type="entry name" value="SBP_bac_3"/>
    <property type="match status" value="1"/>
</dbReference>
<dbReference type="InterPro" id="IPR001638">
    <property type="entry name" value="Solute-binding_3/MltF_N"/>
</dbReference>
<dbReference type="InterPro" id="IPR029787">
    <property type="entry name" value="Nucleotide_cyclase"/>
</dbReference>
<gene>
    <name evidence="3" type="primary">yjcC_2</name>
    <name evidence="3" type="ORF">ERS852385_01464</name>
</gene>
<dbReference type="PROSITE" id="PS50883">
    <property type="entry name" value="EAL"/>
    <property type="match status" value="1"/>
</dbReference>
<evidence type="ECO:0000313" key="4">
    <source>
        <dbReference type="Proteomes" id="UP000095546"/>
    </source>
</evidence>
<dbReference type="PANTHER" id="PTHR33121">
    <property type="entry name" value="CYCLIC DI-GMP PHOSPHODIESTERASE PDEF"/>
    <property type="match status" value="1"/>
</dbReference>
<dbReference type="SUPFAM" id="SSF55073">
    <property type="entry name" value="Nucleotide cyclase"/>
    <property type="match status" value="1"/>
</dbReference>
<dbReference type="Proteomes" id="UP000095546">
    <property type="component" value="Unassembled WGS sequence"/>
</dbReference>
<evidence type="ECO:0000313" key="3">
    <source>
        <dbReference type="EMBL" id="CUN82912.1"/>
    </source>
</evidence>
<sequence length="887" mass="101750">MKKRSFRFFASFISIPFLVCGLSLQFTVSSVQARPLLRVGIHHVGTDITQDAAGNFYGMETDFMQALGSYAGREVVFVPGTWEECRFRLERGEIDVISGIVKTPQREQTMRFSRLMMGRATDNRDVHGTLLPHRVNQLYFAVRRDDEALMQELDLAADQLIGNRPYFVSHLYQLYYGQRGSAELRLTEREQRFLKSHPVISAVVVAREAPFAYVDKEGNLQGTMKKLADRLERDLGIKLALVIEQDYAAAQEDLDKGRAQILLNAEWDASWAAAHNTDLSAAYLTSYYTTVTRRNGAPRAPRIACLQKRLTDRVLLERYEANQIHYYATAEECLRAVSNGQADIAFLRQESAQYNIWQGDFPDLVTDGIVTSSQDIAIGISDQMEPELLSILDKEIRFIGPNGIFDYASFYDQGLDKRRSIQSLFYAYPQYFITGLLLLFFILLLLTWRQSQMRRSHLKQMQHIIDTDRYTGLYNRSWFKYEASKYLKGHEAQGHFAIVEIGISRRDILVETYGQDVIVELLRRMEATLQKTEWAKLPAVHTSTGRVFFLLHMDAFDDRTQLTTALTHLMHLNEYISIGHLVVHIAFHIGICPLKPGLSVADAMNHANLALHEANPICFYNAEMQQKAEFQSRIESLQQGALSRKEFEVWYQPKYDLATRKCIGAEALVRWRSRELGFLMPGQFIPRFESNGFITQLDFYMLTHVMETVKERRTTGLPIVPVSVNQSRLHMQEKNYLAYMQRLKTYYGAEDIELELTETAFDFDTPEMREHALHVMHELHEMGFRLSIDDFGSGYSDLTILNAIPLDVMKIDRSLLLAANGAKRMQAVLARMIDLGHALGMTVICEGIETREQEEMLRSYGCDHGQGYLYGKPMPEAEFSSFLEQHI</sequence>
<dbReference type="SMART" id="SM00267">
    <property type="entry name" value="GGDEF"/>
    <property type="match status" value="1"/>
</dbReference>
<dbReference type="SUPFAM" id="SSF141868">
    <property type="entry name" value="EAL domain-like"/>
    <property type="match status" value="1"/>
</dbReference>
<proteinExistence type="predicted"/>
<keyword evidence="4" id="KW-1185">Reference proteome</keyword>
<feature type="transmembrane region" description="Helical" evidence="1">
    <location>
        <begin position="428"/>
        <end position="448"/>
    </location>
</feature>
<name>A0A174A2K7_9FIRM</name>
<dbReference type="CDD" id="cd01948">
    <property type="entry name" value="EAL"/>
    <property type="match status" value="1"/>
</dbReference>
<dbReference type="InterPro" id="IPR001633">
    <property type="entry name" value="EAL_dom"/>
</dbReference>
<dbReference type="InterPro" id="IPR035919">
    <property type="entry name" value="EAL_sf"/>
</dbReference>
<dbReference type="eggNOG" id="COG2200">
    <property type="taxonomic scope" value="Bacteria"/>
</dbReference>
<dbReference type="Pfam" id="PF00563">
    <property type="entry name" value="EAL"/>
    <property type="match status" value="1"/>
</dbReference>
<reference evidence="3 4" key="1">
    <citation type="submission" date="2015-09" db="EMBL/GenBank/DDBJ databases">
        <authorList>
            <consortium name="Pathogen Informatics"/>
        </authorList>
    </citation>
    <scope>NUCLEOTIDE SEQUENCE [LARGE SCALE GENOMIC DNA]</scope>
    <source>
        <strain evidence="3 4">2789STDY5608828</strain>
    </source>
</reference>
<dbReference type="eggNOG" id="COG0834">
    <property type="taxonomic scope" value="Bacteria"/>
</dbReference>
<accession>A0A174A2K7</accession>
<protein>
    <submittedName>
        <fullName evidence="3">Uncharacterized membrane protein YjcC</fullName>
    </submittedName>
</protein>
<dbReference type="SMART" id="SM00052">
    <property type="entry name" value="EAL"/>
    <property type="match status" value="1"/>
</dbReference>
<dbReference type="Gene3D" id="3.30.70.270">
    <property type="match status" value="1"/>
</dbReference>
<dbReference type="Gene3D" id="3.40.190.10">
    <property type="entry name" value="Periplasmic binding protein-like II"/>
    <property type="match status" value="3"/>
</dbReference>
<evidence type="ECO:0000259" key="2">
    <source>
        <dbReference type="PROSITE" id="PS50883"/>
    </source>
</evidence>